<keyword evidence="1 2" id="KW-0694">RNA-binding</keyword>
<dbReference type="InParanoid" id="A0A078B0Y1"/>
<proteinExistence type="predicted"/>
<accession>A0A078B0Y1</accession>
<name>A0A078B0Y1_STYLE</name>
<dbReference type="InterPro" id="IPR035979">
    <property type="entry name" value="RBD_domain_sf"/>
</dbReference>
<dbReference type="AlphaFoldDB" id="A0A078B0Y1"/>
<dbReference type="GO" id="GO:0097157">
    <property type="term" value="F:pre-mRNA intronic binding"/>
    <property type="evidence" value="ECO:0007669"/>
    <property type="project" value="TreeGrafter"/>
</dbReference>
<dbReference type="GO" id="GO:0005689">
    <property type="term" value="C:U12-type spliceosomal complex"/>
    <property type="evidence" value="ECO:0007669"/>
    <property type="project" value="TreeGrafter"/>
</dbReference>
<feature type="domain" description="RRM" evidence="3">
    <location>
        <begin position="95"/>
        <end position="178"/>
    </location>
</feature>
<dbReference type="GO" id="GO:0030626">
    <property type="term" value="F:U12 snRNA binding"/>
    <property type="evidence" value="ECO:0007669"/>
    <property type="project" value="TreeGrafter"/>
</dbReference>
<dbReference type="Proteomes" id="UP000039865">
    <property type="component" value="Unassembled WGS sequence"/>
</dbReference>
<dbReference type="EMBL" id="CCKQ01016346">
    <property type="protein sequence ID" value="CDW88219.1"/>
    <property type="molecule type" value="Genomic_DNA"/>
</dbReference>
<dbReference type="InterPro" id="IPR045164">
    <property type="entry name" value="RBM41/RNPC3"/>
</dbReference>
<dbReference type="OrthoDB" id="277802at2759"/>
<dbReference type="SUPFAM" id="SSF54928">
    <property type="entry name" value="RNA-binding domain, RBD"/>
    <property type="match status" value="1"/>
</dbReference>
<reference evidence="4 5" key="1">
    <citation type="submission" date="2014-06" db="EMBL/GenBank/DDBJ databases">
        <authorList>
            <person name="Swart Estienne"/>
        </authorList>
    </citation>
    <scope>NUCLEOTIDE SEQUENCE [LARGE SCALE GENOMIC DNA]</scope>
    <source>
        <strain evidence="4 5">130c</strain>
    </source>
</reference>
<evidence type="ECO:0000259" key="3">
    <source>
        <dbReference type="PROSITE" id="PS50102"/>
    </source>
</evidence>
<dbReference type="PROSITE" id="PS50102">
    <property type="entry name" value="RRM"/>
    <property type="match status" value="1"/>
</dbReference>
<evidence type="ECO:0000313" key="5">
    <source>
        <dbReference type="Proteomes" id="UP000039865"/>
    </source>
</evidence>
<dbReference type="InterPro" id="IPR012677">
    <property type="entry name" value="Nucleotide-bd_a/b_plait_sf"/>
</dbReference>
<keyword evidence="5" id="KW-1185">Reference proteome</keyword>
<organism evidence="4 5">
    <name type="scientific">Stylonychia lemnae</name>
    <name type="common">Ciliate</name>
    <dbReference type="NCBI Taxonomy" id="5949"/>
    <lineage>
        <taxon>Eukaryota</taxon>
        <taxon>Sar</taxon>
        <taxon>Alveolata</taxon>
        <taxon>Ciliophora</taxon>
        <taxon>Intramacronucleata</taxon>
        <taxon>Spirotrichea</taxon>
        <taxon>Stichotrichia</taxon>
        <taxon>Sporadotrichida</taxon>
        <taxon>Oxytrichidae</taxon>
        <taxon>Stylonychinae</taxon>
        <taxon>Stylonychia</taxon>
    </lineage>
</organism>
<dbReference type="InterPro" id="IPR000504">
    <property type="entry name" value="RRM_dom"/>
</dbReference>
<evidence type="ECO:0000256" key="1">
    <source>
        <dbReference type="ARBA" id="ARBA00022884"/>
    </source>
</evidence>
<evidence type="ECO:0000313" key="4">
    <source>
        <dbReference type="EMBL" id="CDW88219.1"/>
    </source>
</evidence>
<dbReference type="PANTHER" id="PTHR16105:SF0">
    <property type="entry name" value="RNA-BINDING REGION-CONTAINING PROTEIN 3"/>
    <property type="match status" value="1"/>
</dbReference>
<sequence length="187" mass="21951">MAQSFQNKDTNIDPYTSIQYSKQELYQIKQQVVQIEQFEDVDDYLKHLELQITQNDKAQQELQELDYDIWFQKQSKAPDGRVNFQQAKRDKQVTKSLYIKNIDKRGERKDFIKLLLPFFDDDQAKLENEVDVTIMNKGRMRGQGFMNFKDTNKAVEIYDALQGIVIGQKGIQIEFSASGKPKRVKTE</sequence>
<gene>
    <name evidence="4" type="primary">Contig15077.g16067</name>
    <name evidence="4" type="ORF">STYLEM_17337</name>
</gene>
<dbReference type="GO" id="GO:0000398">
    <property type="term" value="P:mRNA splicing, via spliceosome"/>
    <property type="evidence" value="ECO:0007669"/>
    <property type="project" value="TreeGrafter"/>
</dbReference>
<protein>
    <submittedName>
        <fullName evidence="4">Rna-binding protein 40-like</fullName>
    </submittedName>
</protein>
<evidence type="ECO:0000256" key="2">
    <source>
        <dbReference type="PROSITE-ProRule" id="PRU00176"/>
    </source>
</evidence>
<dbReference type="Gene3D" id="3.30.70.330">
    <property type="match status" value="1"/>
</dbReference>
<dbReference type="PANTHER" id="PTHR16105">
    <property type="entry name" value="RNA-BINDING REGION-CONTAINING PROTEIN 3"/>
    <property type="match status" value="1"/>
</dbReference>